<evidence type="ECO:0000256" key="2">
    <source>
        <dbReference type="ARBA" id="ARBA00010312"/>
    </source>
</evidence>
<dbReference type="eggNOG" id="COG0243">
    <property type="taxonomic scope" value="Bacteria"/>
</dbReference>
<sequence>MKKFSRRTFLKLSGAATAALAAAPTLPRMASLAANIQLEGSAEFKASYCEMCTSRCPIQAKVVDGKTVLINGNPEWAATGGTVCARGGSGFSQLYDPQRLKKPLIRTGERGEGKWKEVSYEEAYAYIAEKMQDIKARYGPEAMAFACRKGPHMGYLYTLAKAYGSPNTFNHESTCPMAKTVALEATFGTAALGIDYANVKYLVTFGRNFFEGIHVAQTRGVMTAVSKGAKLVSFDPRFSLTSAKAHEWFAIRPGTDLAVVLAINHVLIRDGLYDRDFIDKYTEGFEAVKASLTACTPAWAEQESGVRAADIERIARELAAARPRAVVEFGWRTTSTPEEFELRRAIIITNLLLGNLEVPGGTFFVKSANFINSLVGKPVIQPIAGPKLPPFPQPGRPRIDGAGSKGQPYSLVPPIDGVVQTIPEAALTGKPYPIRGWFIYRYNPVLTIPDTNRVIEGLKKMDLVVVCDINMSDTAWYADVVLPESTYLERDEGFNDYSGAVPVYTLRQKVVEPLYDTRPHWQIFKELAEKLGLGAYFPWKDVEELRLIQMGGKADLVRMGKEKGFVNFGLKPLFLRDRASVAEFVAKFPEAKELVNTQGIIDKPLLNLKTKSKKIELLSTEAEELFGRGVPVYRPVKLAEAGEAYFVQGKVAVHTNGHTHNVPWLYNLMSENRLWLNPATAAKLGLKDGDKAILKTRTGQQQVKVLVTEGVRPDTVFGYFGFGRLSPGLGRAYKKGINSNLALPLVTADVCGSTIQTTGVTISKV</sequence>
<comment type="caution">
    <text evidence="12">The sequence shown here is derived from an EMBL/GenBank/DDBJ whole genome shotgun (WGS) entry which is preliminary data.</text>
</comment>
<reference evidence="12 13" key="2">
    <citation type="submission" date="2007-01" db="EMBL/GenBank/DDBJ databases">
        <title>Sequencing of the draft genome and assembly of Thermosinus carboxydivorans Nor1.</title>
        <authorList>
            <consortium name="US DOE Joint Genome Institute (JGI-PGF)"/>
            <person name="Copeland A."/>
            <person name="Lucas S."/>
            <person name="Lapidus A."/>
            <person name="Barry K."/>
            <person name="Glavina del Rio T."/>
            <person name="Dalin E."/>
            <person name="Tice H."/>
            <person name="Bruce D."/>
            <person name="Pitluck S."/>
            <person name="Richardson P."/>
        </authorList>
    </citation>
    <scope>NUCLEOTIDE SEQUENCE [LARGE SCALE GENOMIC DNA]</scope>
    <source>
        <strain evidence="12 13">Nor1</strain>
    </source>
</reference>
<evidence type="ECO:0000313" key="13">
    <source>
        <dbReference type="Proteomes" id="UP000005139"/>
    </source>
</evidence>
<dbReference type="PROSITE" id="PS00490">
    <property type="entry name" value="MOLYBDOPTERIN_PROK_2"/>
    <property type="match status" value="1"/>
</dbReference>
<dbReference type="OrthoDB" id="9759518at2"/>
<evidence type="ECO:0000256" key="4">
    <source>
        <dbReference type="ARBA" id="ARBA00022505"/>
    </source>
</evidence>
<dbReference type="GO" id="GO:0046872">
    <property type="term" value="F:metal ion binding"/>
    <property type="evidence" value="ECO:0007669"/>
    <property type="project" value="UniProtKB-KW"/>
</dbReference>
<dbReference type="Gene3D" id="3.30.2070.10">
    <property type="entry name" value="Formate dehydrogenase/DMSO reductase"/>
    <property type="match status" value="1"/>
</dbReference>
<dbReference type="AlphaFoldDB" id="A1HSS6"/>
<keyword evidence="3" id="KW-0004">4Fe-4S</keyword>
<name>A1HSS6_9FIRM</name>
<gene>
    <name evidence="12" type="ORF">TcarDRAFT_0701</name>
</gene>
<dbReference type="GO" id="GO:0051539">
    <property type="term" value="F:4 iron, 4 sulfur cluster binding"/>
    <property type="evidence" value="ECO:0007669"/>
    <property type="project" value="UniProtKB-KW"/>
</dbReference>
<dbReference type="Gene3D" id="2.20.25.90">
    <property type="entry name" value="ADC-like domains"/>
    <property type="match status" value="1"/>
</dbReference>
<keyword evidence="13" id="KW-1185">Reference proteome</keyword>
<dbReference type="InterPro" id="IPR006311">
    <property type="entry name" value="TAT_signal"/>
</dbReference>
<evidence type="ECO:0000259" key="11">
    <source>
        <dbReference type="PROSITE" id="PS51669"/>
    </source>
</evidence>
<dbReference type="Gene3D" id="3.40.228.10">
    <property type="entry name" value="Dimethylsulfoxide Reductase, domain 2"/>
    <property type="match status" value="1"/>
</dbReference>
<evidence type="ECO:0000256" key="1">
    <source>
        <dbReference type="ARBA" id="ARBA00001942"/>
    </source>
</evidence>
<evidence type="ECO:0000256" key="8">
    <source>
        <dbReference type="ARBA" id="ARBA00023004"/>
    </source>
</evidence>
<keyword evidence="5" id="KW-0479">Metal-binding</keyword>
<comment type="similarity">
    <text evidence="2">Belongs to the prokaryotic molybdopterin-containing oxidoreductase family.</text>
</comment>
<keyword evidence="9" id="KW-0411">Iron-sulfur</keyword>
<dbReference type="GO" id="GO:0043546">
    <property type="term" value="F:molybdopterin cofactor binding"/>
    <property type="evidence" value="ECO:0007669"/>
    <property type="project" value="InterPro"/>
</dbReference>
<dbReference type="InterPro" id="IPR006656">
    <property type="entry name" value="Mopterin_OxRdtase"/>
</dbReference>
<dbReference type="PANTHER" id="PTHR43742:SF9">
    <property type="entry name" value="TETRATHIONATE REDUCTASE SUBUNIT A"/>
    <property type="match status" value="1"/>
</dbReference>
<dbReference type="GO" id="GO:0016491">
    <property type="term" value="F:oxidoreductase activity"/>
    <property type="evidence" value="ECO:0007669"/>
    <property type="project" value="UniProtKB-KW"/>
</dbReference>
<dbReference type="SMART" id="SM00926">
    <property type="entry name" value="Molybdop_Fe4S4"/>
    <property type="match status" value="1"/>
</dbReference>
<dbReference type="Pfam" id="PF01568">
    <property type="entry name" value="Molydop_binding"/>
    <property type="match status" value="1"/>
</dbReference>
<keyword evidence="4" id="KW-0500">Molybdenum</keyword>
<dbReference type="SUPFAM" id="SSF53706">
    <property type="entry name" value="Formate dehydrogenase/DMSO reductase, domains 1-3"/>
    <property type="match status" value="1"/>
</dbReference>
<proteinExistence type="inferred from homology"/>
<accession>A1HSS6</accession>
<protein>
    <submittedName>
        <fullName evidence="12">Molybdopterin oxidoreductase</fullName>
    </submittedName>
</protein>
<evidence type="ECO:0000256" key="7">
    <source>
        <dbReference type="ARBA" id="ARBA00023002"/>
    </source>
</evidence>
<dbReference type="PROSITE" id="PS51318">
    <property type="entry name" value="TAT"/>
    <property type="match status" value="1"/>
</dbReference>
<dbReference type="NCBIfam" id="TIGR01409">
    <property type="entry name" value="TAT_signal_seq"/>
    <property type="match status" value="1"/>
</dbReference>
<dbReference type="InterPro" id="IPR006963">
    <property type="entry name" value="Mopterin_OxRdtase_4Fe-4S_dom"/>
</dbReference>
<dbReference type="SUPFAM" id="SSF50692">
    <property type="entry name" value="ADC-like"/>
    <property type="match status" value="1"/>
</dbReference>
<dbReference type="Gene3D" id="3.40.50.740">
    <property type="match status" value="1"/>
</dbReference>
<evidence type="ECO:0000256" key="5">
    <source>
        <dbReference type="ARBA" id="ARBA00022723"/>
    </source>
</evidence>
<organism evidence="12 13">
    <name type="scientific">Thermosinus carboxydivorans Nor1</name>
    <dbReference type="NCBI Taxonomy" id="401526"/>
    <lineage>
        <taxon>Bacteria</taxon>
        <taxon>Bacillati</taxon>
        <taxon>Bacillota</taxon>
        <taxon>Negativicutes</taxon>
        <taxon>Selenomonadales</taxon>
        <taxon>Sporomusaceae</taxon>
        <taxon>Thermosinus</taxon>
    </lineage>
</organism>
<dbReference type="NCBIfam" id="NF012032">
    <property type="entry name" value="PRK15488.1"/>
    <property type="match status" value="1"/>
</dbReference>
<evidence type="ECO:0000313" key="12">
    <source>
        <dbReference type="EMBL" id="EAX46956.1"/>
    </source>
</evidence>
<dbReference type="CDD" id="cd02778">
    <property type="entry name" value="MopB_CT_Thiosulfate-R-like"/>
    <property type="match status" value="1"/>
</dbReference>
<feature type="domain" description="4Fe-4S Mo/W bis-MGD-type" evidence="11">
    <location>
        <begin position="42"/>
        <end position="98"/>
    </location>
</feature>
<dbReference type="InterPro" id="IPR006657">
    <property type="entry name" value="MoPterin_dinucl-bd_dom"/>
</dbReference>
<feature type="chain" id="PRO_5002634884" evidence="10">
    <location>
        <begin position="22"/>
        <end position="765"/>
    </location>
</feature>
<dbReference type="EMBL" id="AAWL01000018">
    <property type="protein sequence ID" value="EAX46956.1"/>
    <property type="molecule type" value="Genomic_DNA"/>
</dbReference>
<evidence type="ECO:0000256" key="3">
    <source>
        <dbReference type="ARBA" id="ARBA00022485"/>
    </source>
</evidence>
<evidence type="ECO:0000256" key="9">
    <source>
        <dbReference type="ARBA" id="ARBA00023014"/>
    </source>
</evidence>
<evidence type="ECO:0000256" key="10">
    <source>
        <dbReference type="SAM" id="SignalP"/>
    </source>
</evidence>
<dbReference type="Pfam" id="PF00384">
    <property type="entry name" value="Molybdopterin"/>
    <property type="match status" value="1"/>
</dbReference>
<dbReference type="RefSeq" id="WP_007290079.1">
    <property type="nucleotide sequence ID" value="NZ_AAWL01000018.1"/>
</dbReference>
<dbReference type="PANTHER" id="PTHR43742">
    <property type="entry name" value="TRIMETHYLAMINE-N-OXIDE REDUCTASE"/>
    <property type="match status" value="1"/>
</dbReference>
<feature type="signal peptide" evidence="10">
    <location>
        <begin position="1"/>
        <end position="21"/>
    </location>
</feature>
<keyword evidence="6 10" id="KW-0732">Signal</keyword>
<dbReference type="InterPro" id="IPR009010">
    <property type="entry name" value="Asp_de-COase-like_dom_sf"/>
</dbReference>
<dbReference type="Gene3D" id="2.40.40.20">
    <property type="match status" value="1"/>
</dbReference>
<dbReference type="CDD" id="cd02755">
    <property type="entry name" value="MopB_Thiosulfate-R-like"/>
    <property type="match status" value="1"/>
</dbReference>
<dbReference type="PROSITE" id="PS51669">
    <property type="entry name" value="4FE4S_MOW_BIS_MGD"/>
    <property type="match status" value="1"/>
</dbReference>
<comment type="cofactor">
    <cofactor evidence="1">
        <name>Mo-bis(molybdopterin guanine dinucleotide)</name>
        <dbReference type="ChEBI" id="CHEBI:60539"/>
    </cofactor>
</comment>
<dbReference type="Pfam" id="PF04879">
    <property type="entry name" value="Molybdop_Fe4S4"/>
    <property type="match status" value="1"/>
</dbReference>
<keyword evidence="7" id="KW-0560">Oxidoreductase</keyword>
<reference evidence="12 13" key="1">
    <citation type="submission" date="2007-01" db="EMBL/GenBank/DDBJ databases">
        <title>Annotation of the draft genome assembly of Thermosinus carboxydivorans Nor1.</title>
        <authorList>
            <consortium name="US DOE Joint Genome Institute (JGI-ORNL)"/>
            <person name="Larimer F."/>
            <person name="Land M."/>
            <person name="Hauser L."/>
        </authorList>
    </citation>
    <scope>NUCLEOTIDE SEQUENCE [LARGE SCALE GENOMIC DNA]</scope>
    <source>
        <strain evidence="12 13">Nor1</strain>
    </source>
</reference>
<evidence type="ECO:0000256" key="6">
    <source>
        <dbReference type="ARBA" id="ARBA00022729"/>
    </source>
</evidence>
<dbReference type="Proteomes" id="UP000005139">
    <property type="component" value="Unassembled WGS sequence"/>
</dbReference>
<dbReference type="InterPro" id="IPR006655">
    <property type="entry name" value="Mopterin_OxRdtase_prok_CS"/>
</dbReference>
<dbReference type="InterPro" id="IPR019546">
    <property type="entry name" value="TAT_signal_bac_arc"/>
</dbReference>
<dbReference type="InterPro" id="IPR050612">
    <property type="entry name" value="Prok_Mopterin_Oxidored"/>
</dbReference>
<keyword evidence="8" id="KW-0408">Iron</keyword>